<dbReference type="Proteomes" id="UP000058305">
    <property type="component" value="Chromosome"/>
</dbReference>
<evidence type="ECO:0000313" key="3">
    <source>
        <dbReference type="Proteomes" id="UP000058305"/>
    </source>
</evidence>
<dbReference type="KEGG" id="mvd:AWU67_05645"/>
<dbReference type="Gene3D" id="3.90.245.10">
    <property type="entry name" value="Ribonucleoside hydrolase-like"/>
    <property type="match status" value="1"/>
</dbReference>
<name>A0A0X8E3P8_9MICO</name>
<dbReference type="RefSeq" id="WP_067227114.1">
    <property type="nucleotide sequence ID" value="NZ_CP014145.1"/>
</dbReference>
<gene>
    <name evidence="2" type="ORF">AWU67_05645</name>
</gene>
<evidence type="ECO:0000313" key="2">
    <source>
        <dbReference type="EMBL" id="AMB58421.1"/>
    </source>
</evidence>
<keyword evidence="3" id="KW-1185">Reference proteome</keyword>
<dbReference type="AlphaFoldDB" id="A0A0X8E3P8"/>
<dbReference type="GO" id="GO:0016799">
    <property type="term" value="F:hydrolase activity, hydrolyzing N-glycosyl compounds"/>
    <property type="evidence" value="ECO:0007669"/>
    <property type="project" value="InterPro"/>
</dbReference>
<dbReference type="OrthoDB" id="9797882at2"/>
<evidence type="ECO:0000259" key="1">
    <source>
        <dbReference type="Pfam" id="PF01156"/>
    </source>
</evidence>
<protein>
    <recommendedName>
        <fullName evidence="1">Inosine/uridine-preferring nucleoside hydrolase domain-containing protein</fullName>
    </recommendedName>
</protein>
<dbReference type="Pfam" id="PF01156">
    <property type="entry name" value="IU_nuc_hydro"/>
    <property type="match status" value="1"/>
</dbReference>
<reference evidence="3" key="2">
    <citation type="submission" date="2016-01" db="EMBL/GenBank/DDBJ databases">
        <title>First complete genome sequence of a species in the genus Microterricola, an extremophilic cold active enzyme producing strain ERGS5:02 isolated from Sikkim Himalaya.</title>
        <authorList>
            <person name="Kumar R."/>
            <person name="Singh D."/>
            <person name="Swarnkar M.K."/>
        </authorList>
    </citation>
    <scope>NUCLEOTIDE SEQUENCE [LARGE SCALE GENOMIC DNA]</scope>
    <source>
        <strain evidence="3">ERGS5:02</strain>
    </source>
</reference>
<dbReference type="InterPro" id="IPR001910">
    <property type="entry name" value="Inosine/uridine_hydrolase_dom"/>
</dbReference>
<dbReference type="PANTHER" id="PTHR46190">
    <property type="entry name" value="SI:CH211-201H21.5-RELATED"/>
    <property type="match status" value="1"/>
</dbReference>
<dbReference type="PANTHER" id="PTHR46190:SF1">
    <property type="entry name" value="SI:CH211-201H21.5"/>
    <property type="match status" value="1"/>
</dbReference>
<sequence>MTHDQPTDIRHVIVDTDTGIDDALALLYLAAQPNVEISAITSVYGNTPVEDAVTNIARVLKVVGLEQTLVARGAAGPILGEPRIAEHVHGTDGLGDIWGRSWSRSISRRSAPRSCWWRWHEHGPDTTTCCRSAH</sequence>
<accession>A0A0X8E3P8</accession>
<reference evidence="2 3" key="1">
    <citation type="journal article" date="2016" name="J. Biotechnol.">
        <title>First complete genome sequence of a species in the genus Microterricola, an extremophilic cold active enzyme producing bacterial strain ERGS5:02 isolated from Sikkim Himalaya.</title>
        <authorList>
            <person name="Himanshu"/>
            <person name="Swarnkar M.K."/>
            <person name="Singh D."/>
            <person name="Kumar R."/>
        </authorList>
    </citation>
    <scope>NUCLEOTIDE SEQUENCE [LARGE SCALE GENOMIC DNA]</scope>
    <source>
        <strain evidence="2 3">ERGS5:02</strain>
    </source>
</reference>
<feature type="domain" description="Inosine/uridine-preferring nucleoside hydrolase" evidence="1">
    <location>
        <begin position="12"/>
        <end position="111"/>
    </location>
</feature>
<proteinExistence type="predicted"/>
<dbReference type="InterPro" id="IPR036452">
    <property type="entry name" value="Ribo_hydro-like"/>
</dbReference>
<dbReference type="InterPro" id="IPR052775">
    <property type="entry name" value="IUN_hydrolase"/>
</dbReference>
<dbReference type="SUPFAM" id="SSF53590">
    <property type="entry name" value="Nucleoside hydrolase"/>
    <property type="match status" value="1"/>
</dbReference>
<organism evidence="2 3">
    <name type="scientific">Microterricola viridarii</name>
    <dbReference type="NCBI Taxonomy" id="412690"/>
    <lineage>
        <taxon>Bacteria</taxon>
        <taxon>Bacillati</taxon>
        <taxon>Actinomycetota</taxon>
        <taxon>Actinomycetes</taxon>
        <taxon>Micrococcales</taxon>
        <taxon>Microbacteriaceae</taxon>
        <taxon>Microterricola</taxon>
    </lineage>
</organism>
<dbReference type="EMBL" id="CP014145">
    <property type="protein sequence ID" value="AMB58421.1"/>
    <property type="molecule type" value="Genomic_DNA"/>
</dbReference>